<evidence type="ECO:0000313" key="2">
    <source>
        <dbReference type="EMBL" id="MBL7257511.1"/>
    </source>
</evidence>
<organism evidence="2 3">
    <name type="scientific">Paractinoplanes lichenicola</name>
    <dbReference type="NCBI Taxonomy" id="2802976"/>
    <lineage>
        <taxon>Bacteria</taxon>
        <taxon>Bacillati</taxon>
        <taxon>Actinomycetota</taxon>
        <taxon>Actinomycetes</taxon>
        <taxon>Micromonosporales</taxon>
        <taxon>Micromonosporaceae</taxon>
        <taxon>Paractinoplanes</taxon>
    </lineage>
</organism>
<evidence type="ECO:0000313" key="3">
    <source>
        <dbReference type="Proteomes" id="UP000598996"/>
    </source>
</evidence>
<dbReference type="Proteomes" id="UP000598996">
    <property type="component" value="Unassembled WGS sequence"/>
</dbReference>
<dbReference type="EMBL" id="JAENHO010000007">
    <property type="protein sequence ID" value="MBL7257511.1"/>
    <property type="molecule type" value="Genomic_DNA"/>
</dbReference>
<sequence>MTVDSSSMPRFWRRIAGSRRAKTFLVVVVGIAVLVGALQWDSLTGEEQPASTWKSPEGYTVRSSVGVGESSVRLWVRDQSAAICFVQEEVDVDGRHQSAVSGSCWDATDVDWRSARGMGTFVIAPPGAEGASVVLISSDGTRVGPVPVRGGLAMVRDSWLPEAVDLEVQALDANGKELEPTGTLHFEAA</sequence>
<comment type="caution">
    <text evidence="2">The sequence shown here is derived from an EMBL/GenBank/DDBJ whole genome shotgun (WGS) entry which is preliminary data.</text>
</comment>
<proteinExistence type="predicted"/>
<name>A0ABS1VSA3_9ACTN</name>
<protein>
    <submittedName>
        <fullName evidence="2">Uncharacterized protein</fullName>
    </submittedName>
</protein>
<evidence type="ECO:0000256" key="1">
    <source>
        <dbReference type="SAM" id="Phobius"/>
    </source>
</evidence>
<keyword evidence="3" id="KW-1185">Reference proteome</keyword>
<accession>A0ABS1VSA3</accession>
<reference evidence="2 3" key="1">
    <citation type="submission" date="2021-01" db="EMBL/GenBank/DDBJ databases">
        <title>Actinoplanes sp. nov. LDG1-01 isolated from lichen.</title>
        <authorList>
            <person name="Saeng-In P."/>
            <person name="Phongsopitanun W."/>
            <person name="Kanchanasin P."/>
            <person name="Yuki M."/>
            <person name="Kudo T."/>
            <person name="Ohkuma M."/>
            <person name="Tanasupawat S."/>
        </authorList>
    </citation>
    <scope>NUCLEOTIDE SEQUENCE [LARGE SCALE GENOMIC DNA]</scope>
    <source>
        <strain evidence="2 3">LDG1-01</strain>
    </source>
</reference>
<keyword evidence="1" id="KW-1133">Transmembrane helix</keyword>
<keyword evidence="1" id="KW-0472">Membrane</keyword>
<feature type="transmembrane region" description="Helical" evidence="1">
    <location>
        <begin position="21"/>
        <end position="40"/>
    </location>
</feature>
<keyword evidence="1" id="KW-0812">Transmembrane</keyword>
<gene>
    <name evidence="2" type="ORF">JKJ07_24730</name>
</gene>
<dbReference type="RefSeq" id="WP_202994124.1">
    <property type="nucleotide sequence ID" value="NZ_JAENHO010000007.1"/>
</dbReference>